<dbReference type="EMBL" id="ACFC01000002">
    <property type="protein sequence ID" value="EEE08383.1"/>
    <property type="molecule type" value="Genomic_DNA"/>
</dbReference>
<dbReference type="Pfam" id="PF00535">
    <property type="entry name" value="Glycos_transf_2"/>
    <property type="match status" value="1"/>
</dbReference>
<keyword evidence="2" id="KW-0328">Glycosyltransferase</keyword>
<reference evidence="5 6" key="1">
    <citation type="journal article" date="2012" name="J. Bacteriol.">
        <title>Draft Genome Sequence Determination for Cystic Fibrosis and Chronic Granulomatous Disease Burkholderia multivorans Isolates.</title>
        <authorList>
            <person name="Varga J.J."/>
            <person name="Losada L."/>
            <person name="Zelazny A.M."/>
            <person name="Brinkac L."/>
            <person name="Harkins D."/>
            <person name="Radune D."/>
            <person name="Hostetler J."/>
            <person name="Sampaio E.P."/>
            <person name="Ronning C.M."/>
            <person name="Nierman W.C."/>
            <person name="Greenberg D.E."/>
            <person name="Holland S.M."/>
            <person name="Goldberg J.B."/>
        </authorList>
    </citation>
    <scope>NUCLEOTIDE SEQUENCE [LARGE SCALE GENOMIC DNA]</scope>
    <source>
        <strain evidence="5 6">CGD2</strain>
    </source>
</reference>
<sequence length="341" mass="37450">MNALHDTGPSRDAAARPTGEPTMKISVLVPTYRRPADLARCLLALQRQQRLPDEVIVVARPEDDATHERLADPAVGGGLPLRIVPVDVPGQVAALNKGLDTASGDIVAITDDDAAPRVDWLARIEAAFAADPRVGAVGGRDWVHEKGRVLDESRECVGRLTLSGKIIGNHHLGVGGAREVDTLKGANMSYRRAAIARLRFDTRLRGAGAQTHNDTAFSMEVQRAGWKLMYDPAIAVDHYPAERFDDDRRDAASLNAIANGAYNLQLTLREHLPPLRREIAWWWWTLVGTRVYPGLAHLLLALPTSRRARVLAHWRAVRRGARDARRTTVAPRRAAMPPVTP</sequence>
<evidence type="ECO:0000259" key="4">
    <source>
        <dbReference type="Pfam" id="PF00535"/>
    </source>
</evidence>
<proteinExistence type="inferred from homology"/>
<dbReference type="Gene3D" id="3.90.550.10">
    <property type="entry name" value="Spore Coat Polysaccharide Biosynthesis Protein SpsA, Chain A"/>
    <property type="match status" value="1"/>
</dbReference>
<name>B9BKB6_9BURK</name>
<evidence type="ECO:0000256" key="3">
    <source>
        <dbReference type="ARBA" id="ARBA00022679"/>
    </source>
</evidence>
<dbReference type="AlphaFoldDB" id="B9BKB6"/>
<organism evidence="5 6">
    <name type="scientific">Burkholderia multivorans CGD2</name>
    <dbReference type="NCBI Taxonomy" id="513052"/>
    <lineage>
        <taxon>Bacteria</taxon>
        <taxon>Pseudomonadati</taxon>
        <taxon>Pseudomonadota</taxon>
        <taxon>Betaproteobacteria</taxon>
        <taxon>Burkholderiales</taxon>
        <taxon>Burkholderiaceae</taxon>
        <taxon>Burkholderia</taxon>
        <taxon>Burkholderia cepacia complex</taxon>
    </lineage>
</organism>
<dbReference type="PANTHER" id="PTHR43179:SF12">
    <property type="entry name" value="GALACTOFURANOSYLTRANSFERASE GLFT2"/>
    <property type="match status" value="1"/>
</dbReference>
<evidence type="ECO:0000313" key="6">
    <source>
        <dbReference type="Proteomes" id="UP000004535"/>
    </source>
</evidence>
<evidence type="ECO:0000256" key="1">
    <source>
        <dbReference type="ARBA" id="ARBA00006739"/>
    </source>
</evidence>
<feature type="domain" description="Glycosyltransferase 2-like" evidence="4">
    <location>
        <begin position="26"/>
        <end position="149"/>
    </location>
</feature>
<dbReference type="Proteomes" id="UP000004535">
    <property type="component" value="Unassembled WGS sequence"/>
</dbReference>
<dbReference type="CDD" id="cd06423">
    <property type="entry name" value="CESA_like"/>
    <property type="match status" value="1"/>
</dbReference>
<protein>
    <submittedName>
        <fullName evidence="5">Glycosyl transferase, family 2</fullName>
    </submittedName>
</protein>
<dbReference type="InterPro" id="IPR001173">
    <property type="entry name" value="Glyco_trans_2-like"/>
</dbReference>
<evidence type="ECO:0000313" key="5">
    <source>
        <dbReference type="EMBL" id="EEE08383.1"/>
    </source>
</evidence>
<comment type="caution">
    <text evidence="5">The sequence shown here is derived from an EMBL/GenBank/DDBJ whole genome shotgun (WGS) entry which is preliminary data.</text>
</comment>
<evidence type="ECO:0000256" key="2">
    <source>
        <dbReference type="ARBA" id="ARBA00022676"/>
    </source>
</evidence>
<accession>B9BKB6</accession>
<gene>
    <name evidence="5" type="ORF">BURMUCGD2_5524</name>
</gene>
<dbReference type="PANTHER" id="PTHR43179">
    <property type="entry name" value="RHAMNOSYLTRANSFERASE WBBL"/>
    <property type="match status" value="1"/>
</dbReference>
<dbReference type="GO" id="GO:0016757">
    <property type="term" value="F:glycosyltransferase activity"/>
    <property type="evidence" value="ECO:0007669"/>
    <property type="project" value="UniProtKB-KW"/>
</dbReference>
<dbReference type="InterPro" id="IPR029044">
    <property type="entry name" value="Nucleotide-diphossugar_trans"/>
</dbReference>
<keyword evidence="3 5" id="KW-0808">Transferase</keyword>
<dbReference type="SUPFAM" id="SSF53448">
    <property type="entry name" value="Nucleotide-diphospho-sugar transferases"/>
    <property type="match status" value="1"/>
</dbReference>
<comment type="similarity">
    <text evidence="1">Belongs to the glycosyltransferase 2 family.</text>
</comment>